<dbReference type="SUPFAM" id="SSF117916">
    <property type="entry name" value="Fe-S cluster assembly (FSCA) domain-like"/>
    <property type="match status" value="1"/>
</dbReference>
<sequence>MVTGSALEEELLRLVGEVPDPELPVISLAELGVLRRIEVTGPGRVEVELTPTWTGCPALEAMAADITRVLAEQGMSEVAVRTVLAPAWTTDAISPEGRRKLAEHGVAPPRPGAGAAGAAGRAGGATAGRRPAPVGVDLAVRCPHCGSTRTVLLSRFSSTACKALRRCESCGEPFDHFKEV</sequence>
<evidence type="ECO:0000313" key="4">
    <source>
        <dbReference type="EMBL" id="NJP43052.1"/>
    </source>
</evidence>
<evidence type="ECO:0000259" key="2">
    <source>
        <dbReference type="Pfam" id="PF01883"/>
    </source>
</evidence>
<dbReference type="PANTHER" id="PTHR42831">
    <property type="entry name" value="FE-S PROTEIN MATURATION AUXILIARY FACTOR YITW"/>
    <property type="match status" value="1"/>
</dbReference>
<evidence type="ECO:0000256" key="1">
    <source>
        <dbReference type="SAM" id="MobiDB-lite"/>
    </source>
</evidence>
<dbReference type="InterPro" id="IPR056572">
    <property type="entry name" value="Zn_ribbon_PaaD"/>
</dbReference>
<evidence type="ECO:0000259" key="3">
    <source>
        <dbReference type="Pfam" id="PF23451"/>
    </source>
</evidence>
<dbReference type="NCBIfam" id="TIGR02159">
    <property type="entry name" value="PA_CoA_Oxy4"/>
    <property type="match status" value="1"/>
</dbReference>
<feature type="domain" description="MIP18 family-like" evidence="2">
    <location>
        <begin position="9"/>
        <end position="71"/>
    </location>
</feature>
<reference evidence="4 5" key="1">
    <citation type="submission" date="2020-03" db="EMBL/GenBank/DDBJ databases">
        <title>WGS of actinomycetes isolated from Thailand.</title>
        <authorList>
            <person name="Thawai C."/>
        </authorList>
    </citation>
    <scope>NUCLEOTIDE SEQUENCE [LARGE SCALE GENOMIC DNA]</scope>
    <source>
        <strain evidence="4 5">PRB2-1</strain>
    </source>
</reference>
<dbReference type="Proteomes" id="UP000734511">
    <property type="component" value="Unassembled WGS sequence"/>
</dbReference>
<feature type="compositionally biased region" description="Gly residues" evidence="1">
    <location>
        <begin position="114"/>
        <end position="126"/>
    </location>
</feature>
<dbReference type="Pfam" id="PF01883">
    <property type="entry name" value="FeS_assembly_P"/>
    <property type="match status" value="1"/>
</dbReference>
<comment type="caution">
    <text evidence="4">The sequence shown here is derived from an EMBL/GenBank/DDBJ whole genome shotgun (WGS) entry which is preliminary data.</text>
</comment>
<dbReference type="RefSeq" id="WP_167981895.1">
    <property type="nucleotide sequence ID" value="NZ_JAATEJ010000003.1"/>
</dbReference>
<gene>
    <name evidence="4" type="primary">paaJ</name>
    <name evidence="4" type="ORF">HCN08_06465</name>
</gene>
<dbReference type="EMBL" id="JAATEJ010000003">
    <property type="protein sequence ID" value="NJP43052.1"/>
    <property type="molecule type" value="Genomic_DNA"/>
</dbReference>
<protein>
    <submittedName>
        <fullName evidence="4">Phenylacetate-CoA oxygenase subunit PaaJ</fullName>
    </submittedName>
</protein>
<feature type="region of interest" description="Disordered" evidence="1">
    <location>
        <begin position="102"/>
        <end position="130"/>
    </location>
</feature>
<proteinExistence type="predicted"/>
<keyword evidence="5" id="KW-1185">Reference proteome</keyword>
<organism evidence="4 5">
    <name type="scientific">Actinacidiphila epipremni</name>
    <dbReference type="NCBI Taxonomy" id="2053013"/>
    <lineage>
        <taxon>Bacteria</taxon>
        <taxon>Bacillati</taxon>
        <taxon>Actinomycetota</taxon>
        <taxon>Actinomycetes</taxon>
        <taxon>Kitasatosporales</taxon>
        <taxon>Streptomycetaceae</taxon>
        <taxon>Actinacidiphila</taxon>
    </lineage>
</organism>
<accession>A0ABX0ZIX3</accession>
<evidence type="ECO:0000313" key="5">
    <source>
        <dbReference type="Proteomes" id="UP000734511"/>
    </source>
</evidence>
<dbReference type="Gene3D" id="3.30.300.130">
    <property type="entry name" value="Fe-S cluster assembly (FSCA)"/>
    <property type="match status" value="1"/>
</dbReference>
<dbReference type="InterPro" id="IPR002744">
    <property type="entry name" value="MIP18-like"/>
</dbReference>
<dbReference type="InterPro" id="IPR011883">
    <property type="entry name" value="PaaD-like"/>
</dbReference>
<feature type="domain" description="PaaD zinc beta ribbon" evidence="3">
    <location>
        <begin position="134"/>
        <end position="178"/>
    </location>
</feature>
<name>A0ABX0ZIX3_9ACTN</name>
<dbReference type="InterPro" id="IPR052339">
    <property type="entry name" value="Fe-S_Maturation_MIP18"/>
</dbReference>
<dbReference type="InterPro" id="IPR034904">
    <property type="entry name" value="FSCA_dom_sf"/>
</dbReference>
<dbReference type="Pfam" id="PF23451">
    <property type="entry name" value="Zn_ribbon_PaaD"/>
    <property type="match status" value="1"/>
</dbReference>
<dbReference type="PANTHER" id="PTHR42831:SF3">
    <property type="entry name" value="1,2-PHENYLACETYL-COA EPOXIDASE, SUBUNIT D-RELATED"/>
    <property type="match status" value="1"/>
</dbReference>